<keyword evidence="2" id="KW-0732">Signal</keyword>
<reference evidence="4" key="1">
    <citation type="journal article" date="2019" name="Int. J. Syst. Evol. Microbiol.">
        <title>The Global Catalogue of Microorganisms (GCM) 10K type strain sequencing project: providing services to taxonomists for standard genome sequencing and annotation.</title>
        <authorList>
            <consortium name="The Broad Institute Genomics Platform"/>
            <consortium name="The Broad Institute Genome Sequencing Center for Infectious Disease"/>
            <person name="Wu L."/>
            <person name="Ma J."/>
        </authorList>
    </citation>
    <scope>NUCLEOTIDE SEQUENCE [LARGE SCALE GENOMIC DNA]</scope>
    <source>
        <strain evidence="4">NBRC 106593</strain>
    </source>
</reference>
<feature type="signal peptide" evidence="2">
    <location>
        <begin position="1"/>
        <end position="30"/>
    </location>
</feature>
<gene>
    <name evidence="3" type="ORF">ACFQBT_07505</name>
</gene>
<evidence type="ECO:0000256" key="2">
    <source>
        <dbReference type="SAM" id="SignalP"/>
    </source>
</evidence>
<dbReference type="Proteomes" id="UP001596356">
    <property type="component" value="Unassembled WGS sequence"/>
</dbReference>
<evidence type="ECO:0000313" key="3">
    <source>
        <dbReference type="EMBL" id="MFC6713685.1"/>
    </source>
</evidence>
<feature type="chain" id="PRO_5046400145" evidence="2">
    <location>
        <begin position="31"/>
        <end position="172"/>
    </location>
</feature>
<dbReference type="InterPro" id="IPR006311">
    <property type="entry name" value="TAT_signal"/>
</dbReference>
<name>A0ABW2AT94_9MICO</name>
<comment type="caution">
    <text evidence="3">The sequence shown here is derived from an EMBL/GenBank/DDBJ whole genome shotgun (WGS) entry which is preliminary data.</text>
</comment>
<proteinExistence type="predicted"/>
<organism evidence="3 4">
    <name type="scientific">Branchiibius cervicis</name>
    <dbReference type="NCBI Taxonomy" id="908252"/>
    <lineage>
        <taxon>Bacteria</taxon>
        <taxon>Bacillati</taxon>
        <taxon>Actinomycetota</taxon>
        <taxon>Actinomycetes</taxon>
        <taxon>Micrococcales</taxon>
        <taxon>Dermacoccaceae</taxon>
        <taxon>Branchiibius</taxon>
    </lineage>
</organism>
<dbReference type="EMBL" id="JBHSWJ010000002">
    <property type="protein sequence ID" value="MFC6713685.1"/>
    <property type="molecule type" value="Genomic_DNA"/>
</dbReference>
<keyword evidence="4" id="KW-1185">Reference proteome</keyword>
<dbReference type="RefSeq" id="WP_377821639.1">
    <property type="nucleotide sequence ID" value="NZ_JBHSWJ010000002.1"/>
</dbReference>
<evidence type="ECO:0000313" key="4">
    <source>
        <dbReference type="Proteomes" id="UP001596356"/>
    </source>
</evidence>
<sequence>MSLSRRTLARNAVWATPVLLVGAVAPVAAASGGGPAPNSDSNYYWSAESQGHFTHLEPAAGHLEFNYSTQISYRADPYVAPPEKACLQVTIIFDQPVTLQLLVTTGWELLSPADNGPATTFVVQACPSGQGGGLSMELIGSQEGPITATSTMTLINGGRPPGATSRTPPRPI</sequence>
<evidence type="ECO:0000256" key="1">
    <source>
        <dbReference type="SAM" id="MobiDB-lite"/>
    </source>
</evidence>
<feature type="region of interest" description="Disordered" evidence="1">
    <location>
        <begin position="151"/>
        <end position="172"/>
    </location>
</feature>
<protein>
    <submittedName>
        <fullName evidence="3">Uncharacterized protein</fullName>
    </submittedName>
</protein>
<dbReference type="PROSITE" id="PS51318">
    <property type="entry name" value="TAT"/>
    <property type="match status" value="1"/>
</dbReference>
<accession>A0ABW2AT94</accession>